<feature type="transmembrane region" description="Helical" evidence="8">
    <location>
        <begin position="198"/>
        <end position="222"/>
    </location>
</feature>
<evidence type="ECO:0000256" key="6">
    <source>
        <dbReference type="ARBA" id="ARBA00022989"/>
    </source>
</evidence>
<evidence type="ECO:0000256" key="5">
    <source>
        <dbReference type="ARBA" id="ARBA00022692"/>
    </source>
</evidence>
<feature type="transmembrane region" description="Helical" evidence="8">
    <location>
        <begin position="21"/>
        <end position="43"/>
    </location>
</feature>
<dbReference type="Gene3D" id="1.10.3470.10">
    <property type="entry name" value="ABC transporter involved in vitamin B12 uptake, BtuC"/>
    <property type="match status" value="1"/>
</dbReference>
<feature type="transmembrane region" description="Helical" evidence="8">
    <location>
        <begin position="156"/>
        <end position="178"/>
    </location>
</feature>
<evidence type="ECO:0000313" key="9">
    <source>
        <dbReference type="EMBL" id="KON94701.1"/>
    </source>
</evidence>
<proteinExistence type="inferred from homology"/>
<gene>
    <name evidence="9" type="ORF">AF333_03595</name>
    <name evidence="10" type="ORF">SAMN04487909_112111</name>
</gene>
<protein>
    <submittedName>
        <fullName evidence="9">Iron ABC transporter permease</fullName>
    </submittedName>
    <submittedName>
        <fullName evidence="10">Iron complex transport system permease protein</fullName>
    </submittedName>
</protein>
<dbReference type="GeneID" id="42304293"/>
<reference evidence="9 11" key="1">
    <citation type="submission" date="2015-07" db="EMBL/GenBank/DDBJ databases">
        <title>Fjat-14205 dsm 2895.</title>
        <authorList>
            <person name="Liu B."/>
            <person name="Wang J."/>
            <person name="Zhu Y."/>
            <person name="Liu G."/>
            <person name="Chen Q."/>
            <person name="Chen Z."/>
            <person name="Lan J."/>
            <person name="Che J."/>
            <person name="Ge C."/>
            <person name="Shi H."/>
            <person name="Pan Z."/>
            <person name="Liu X."/>
        </authorList>
    </citation>
    <scope>NUCLEOTIDE SEQUENCE [LARGE SCALE GENOMIC DNA]</scope>
    <source>
        <strain evidence="9 11">DSM 2895</strain>
    </source>
</reference>
<organism evidence="9 11">
    <name type="scientific">Aneurinibacillus migulanus</name>
    <name type="common">Bacillus migulanus</name>
    <dbReference type="NCBI Taxonomy" id="47500"/>
    <lineage>
        <taxon>Bacteria</taxon>
        <taxon>Bacillati</taxon>
        <taxon>Bacillota</taxon>
        <taxon>Bacilli</taxon>
        <taxon>Bacillales</taxon>
        <taxon>Paenibacillaceae</taxon>
        <taxon>Aneurinibacillus group</taxon>
        <taxon>Aneurinibacillus</taxon>
    </lineage>
</organism>
<dbReference type="SUPFAM" id="SSF81345">
    <property type="entry name" value="ABC transporter involved in vitamin B12 uptake, BtuC"/>
    <property type="match status" value="1"/>
</dbReference>
<dbReference type="Proteomes" id="UP000182836">
    <property type="component" value="Unassembled WGS sequence"/>
</dbReference>
<evidence type="ECO:0000313" key="12">
    <source>
        <dbReference type="Proteomes" id="UP000182836"/>
    </source>
</evidence>
<dbReference type="EMBL" id="FNED01000012">
    <property type="protein sequence ID" value="SDJ13675.1"/>
    <property type="molecule type" value="Genomic_DNA"/>
</dbReference>
<dbReference type="GO" id="GO:0022857">
    <property type="term" value="F:transmembrane transporter activity"/>
    <property type="evidence" value="ECO:0007669"/>
    <property type="project" value="InterPro"/>
</dbReference>
<feature type="transmembrane region" description="Helical" evidence="8">
    <location>
        <begin position="128"/>
        <end position="149"/>
    </location>
</feature>
<reference evidence="10 12" key="2">
    <citation type="submission" date="2016-10" db="EMBL/GenBank/DDBJ databases">
        <authorList>
            <person name="de Groot N.N."/>
        </authorList>
    </citation>
    <scope>NUCLEOTIDE SEQUENCE [LARGE SCALE GENOMIC DNA]</scope>
    <source>
        <strain evidence="10 12">DSM 2895</strain>
    </source>
</reference>
<dbReference type="GO" id="GO:0005886">
    <property type="term" value="C:plasma membrane"/>
    <property type="evidence" value="ECO:0007669"/>
    <property type="project" value="UniProtKB-SubCell"/>
</dbReference>
<dbReference type="InterPro" id="IPR037294">
    <property type="entry name" value="ABC_BtuC-like"/>
</dbReference>
<keyword evidence="6 8" id="KW-1133">Transmembrane helix</keyword>
<dbReference type="AlphaFoldDB" id="A0A0D1XG15"/>
<name>A0A0D1XG15_ANEMI</name>
<dbReference type="STRING" id="47500.AF333_03595"/>
<feature type="transmembrane region" description="Helical" evidence="8">
    <location>
        <begin position="284"/>
        <end position="303"/>
    </location>
</feature>
<evidence type="ECO:0000256" key="7">
    <source>
        <dbReference type="ARBA" id="ARBA00023136"/>
    </source>
</evidence>
<dbReference type="Pfam" id="PF01032">
    <property type="entry name" value="FecCD"/>
    <property type="match status" value="1"/>
</dbReference>
<keyword evidence="7 8" id="KW-0472">Membrane</keyword>
<dbReference type="PANTHER" id="PTHR30472:SF24">
    <property type="entry name" value="FERRIC ENTEROBACTIN TRANSPORT SYSTEM PERMEASE PROTEIN FEPG"/>
    <property type="match status" value="1"/>
</dbReference>
<evidence type="ECO:0000256" key="8">
    <source>
        <dbReference type="SAM" id="Phobius"/>
    </source>
</evidence>
<keyword evidence="11" id="KW-1185">Reference proteome</keyword>
<evidence type="ECO:0000313" key="10">
    <source>
        <dbReference type="EMBL" id="SDJ13675.1"/>
    </source>
</evidence>
<sequence length="342" mass="36333">MNKNILRHYKTVHLFKRQRAVIGLLILLLFISFLSVGAGSLFISPLEIVKVLCGIEDSTNSLIILDIRLPRIILAILVGIALGVAGAIMQGVIRNPLVSPDLIGITGGGNVAAIAFLTMSAGQYSIHWLPFIAIIGSLLTTILIYVLAWKKGASPLRLVLIGIGISAAMSALTVYFIITGPTYMTVQAMSWLTGSVHGASWSSVLTLLPWIVVFVPPAIYWAKHLDVLQLGEEIAIGLGSNVQRTQMLLIGVSVALAGAAIGVAGGIGFIGLMAPHIARKIVGSQNICLLPAAGFIGAMLLVIADIMGRMLFSPLDVPAGGFIALFGAPFFIYLLFMNRQVR</sequence>
<evidence type="ECO:0000256" key="4">
    <source>
        <dbReference type="ARBA" id="ARBA00022475"/>
    </source>
</evidence>
<accession>A0A0D1XG15</accession>
<keyword evidence="4" id="KW-1003">Cell membrane</keyword>
<feature type="transmembrane region" description="Helical" evidence="8">
    <location>
        <begin position="315"/>
        <end position="336"/>
    </location>
</feature>
<dbReference type="CDD" id="cd06550">
    <property type="entry name" value="TM_ABC_iron-siderophores_like"/>
    <property type="match status" value="1"/>
</dbReference>
<comment type="subcellular location">
    <subcellularLocation>
        <location evidence="1">Cell membrane</location>
        <topology evidence="1">Multi-pass membrane protein</topology>
    </subcellularLocation>
</comment>
<keyword evidence="5 8" id="KW-0812">Transmembrane</keyword>
<evidence type="ECO:0000313" key="11">
    <source>
        <dbReference type="Proteomes" id="UP000037269"/>
    </source>
</evidence>
<evidence type="ECO:0000256" key="2">
    <source>
        <dbReference type="ARBA" id="ARBA00007935"/>
    </source>
</evidence>
<dbReference type="Proteomes" id="UP000037269">
    <property type="component" value="Unassembled WGS sequence"/>
</dbReference>
<dbReference type="GO" id="GO:0033214">
    <property type="term" value="P:siderophore-iron import into cell"/>
    <property type="evidence" value="ECO:0007669"/>
    <property type="project" value="TreeGrafter"/>
</dbReference>
<feature type="transmembrane region" description="Helical" evidence="8">
    <location>
        <begin position="72"/>
        <end position="93"/>
    </location>
</feature>
<dbReference type="EMBL" id="LGUG01000004">
    <property type="protein sequence ID" value="KON94701.1"/>
    <property type="molecule type" value="Genomic_DNA"/>
</dbReference>
<feature type="transmembrane region" description="Helical" evidence="8">
    <location>
        <begin position="248"/>
        <end position="272"/>
    </location>
</feature>
<dbReference type="FunFam" id="1.10.3470.10:FF:000001">
    <property type="entry name" value="Vitamin B12 ABC transporter permease BtuC"/>
    <property type="match status" value="1"/>
</dbReference>
<evidence type="ECO:0000256" key="1">
    <source>
        <dbReference type="ARBA" id="ARBA00004651"/>
    </source>
</evidence>
<dbReference type="RefSeq" id="WP_043068461.1">
    <property type="nucleotide sequence ID" value="NZ_BJOA01000173.1"/>
</dbReference>
<dbReference type="InterPro" id="IPR000522">
    <property type="entry name" value="ABC_transptr_permease_BtuC"/>
</dbReference>
<dbReference type="OrthoDB" id="9811721at2"/>
<dbReference type="PANTHER" id="PTHR30472">
    <property type="entry name" value="FERRIC ENTEROBACTIN TRANSPORT SYSTEM PERMEASE PROTEIN"/>
    <property type="match status" value="1"/>
</dbReference>
<keyword evidence="3" id="KW-0813">Transport</keyword>
<comment type="similarity">
    <text evidence="2">Belongs to the binding-protein-dependent transport system permease family. FecCD subfamily.</text>
</comment>
<evidence type="ECO:0000256" key="3">
    <source>
        <dbReference type="ARBA" id="ARBA00022448"/>
    </source>
</evidence>
<dbReference type="PATRIC" id="fig|47500.8.peg.4012"/>